<dbReference type="eggNOG" id="ENOG502RFQD">
    <property type="taxonomic scope" value="Eukaryota"/>
</dbReference>
<dbReference type="GeneID" id="9531566"/>
<proteinExistence type="predicted"/>
<name>C9SLL1_VERA1</name>
<reference evidence="3" key="1">
    <citation type="journal article" date="2011" name="PLoS Pathog.">
        <title>Comparative genomics yields insights into niche adaptation of plant vascular wilt pathogens.</title>
        <authorList>
            <person name="Klosterman S.J."/>
            <person name="Subbarao K.V."/>
            <person name="Kang S."/>
            <person name="Veronese P."/>
            <person name="Gold S.E."/>
            <person name="Thomma B.P.H.J."/>
            <person name="Chen Z."/>
            <person name="Henrissat B."/>
            <person name="Lee Y.-H."/>
            <person name="Park J."/>
            <person name="Garcia-Pedrajas M.D."/>
            <person name="Barbara D.J."/>
            <person name="Anchieta A."/>
            <person name="de Jonge R."/>
            <person name="Santhanam P."/>
            <person name="Maruthachalam K."/>
            <person name="Atallah Z."/>
            <person name="Amyotte S.G."/>
            <person name="Paz Z."/>
            <person name="Inderbitzin P."/>
            <person name="Hayes R.J."/>
            <person name="Heiman D.I."/>
            <person name="Young S."/>
            <person name="Zeng Q."/>
            <person name="Engels R."/>
            <person name="Galagan J."/>
            <person name="Cuomo C.A."/>
            <person name="Dobinson K.F."/>
            <person name="Ma L.-J."/>
        </authorList>
    </citation>
    <scope>NUCLEOTIDE SEQUENCE [LARGE SCALE GENOMIC DNA]</scope>
    <source>
        <strain evidence="3">VaMs.102 / ATCC MYA-4576 / FGSC 10136</strain>
    </source>
</reference>
<dbReference type="OMA" id="CEDCIIG"/>
<sequence length="302" mass="33193">MTPANRTMRTLAVQMHPKHQPKPQTLPVSPLLRGSQDKTPKPRAARSPTTASFPQPPAVEESTSAPPRTPMPWRWRCHACGATFRLACTRRCLCCSHVLCTERDGRGRMCRAEFDYDGWAAYGAWRRGRRGGGRSGKRVTEGMRHEVASSSSAAADDGDGNIAVEGQGCFSECDWPSQCRYRARERLVSPVTGVGMYEVAGMVEHVEVASGAAGGNVWRRGEDEEGEEDEEYEDDKEDEGDEGDEEEEEAGAFAMFIWCDGPETIDPQLLGLHGQADGHWSLAGQRCEDCIIGQDICKGTEL</sequence>
<gene>
    <name evidence="2" type="ORF">VDBG_05688</name>
</gene>
<organism evidence="3">
    <name type="scientific">Verticillium alfalfae (strain VaMs.102 / ATCC MYA-4576 / FGSC 10136)</name>
    <name type="common">Verticillium wilt of alfalfa</name>
    <name type="synonym">Verticillium albo-atrum</name>
    <dbReference type="NCBI Taxonomy" id="526221"/>
    <lineage>
        <taxon>Eukaryota</taxon>
        <taxon>Fungi</taxon>
        <taxon>Dikarya</taxon>
        <taxon>Ascomycota</taxon>
        <taxon>Pezizomycotina</taxon>
        <taxon>Sordariomycetes</taxon>
        <taxon>Hypocreomycetidae</taxon>
        <taxon>Glomerellales</taxon>
        <taxon>Plectosphaerellaceae</taxon>
        <taxon>Verticillium</taxon>
    </lineage>
</organism>
<evidence type="ECO:0000256" key="1">
    <source>
        <dbReference type="SAM" id="MobiDB-lite"/>
    </source>
</evidence>
<feature type="compositionally biased region" description="Acidic residues" evidence="1">
    <location>
        <begin position="223"/>
        <end position="248"/>
    </location>
</feature>
<evidence type="ECO:0000313" key="2">
    <source>
        <dbReference type="EMBL" id="EEY19579.1"/>
    </source>
</evidence>
<dbReference type="OrthoDB" id="5396104at2759"/>
<dbReference type="EMBL" id="DS985219">
    <property type="protein sequence ID" value="EEY19579.1"/>
    <property type="molecule type" value="Genomic_DNA"/>
</dbReference>
<evidence type="ECO:0000313" key="3">
    <source>
        <dbReference type="Proteomes" id="UP000008698"/>
    </source>
</evidence>
<dbReference type="Proteomes" id="UP000008698">
    <property type="component" value="Unassembled WGS sequence"/>
</dbReference>
<accession>C9SLL1</accession>
<dbReference type="RefSeq" id="XP_003004575.1">
    <property type="nucleotide sequence ID" value="XM_003004529.1"/>
</dbReference>
<feature type="region of interest" description="Disordered" evidence="1">
    <location>
        <begin position="1"/>
        <end position="68"/>
    </location>
</feature>
<dbReference type="KEGG" id="val:VDBG_05688"/>
<dbReference type="HOGENOM" id="CLU_915862_0_0_1"/>
<protein>
    <submittedName>
        <fullName evidence="2">Predicted protein</fullName>
    </submittedName>
</protein>
<dbReference type="AlphaFoldDB" id="C9SLL1"/>
<keyword evidence="3" id="KW-1185">Reference proteome</keyword>
<feature type="region of interest" description="Disordered" evidence="1">
    <location>
        <begin position="214"/>
        <end position="248"/>
    </location>
</feature>